<dbReference type="PROSITE" id="PS50893">
    <property type="entry name" value="ABC_TRANSPORTER_2"/>
    <property type="match status" value="1"/>
</dbReference>
<dbReference type="EMBL" id="CP003923">
    <property type="protein sequence ID" value="AIC94496.1"/>
    <property type="molecule type" value="Genomic_DNA"/>
</dbReference>
<dbReference type="Pfam" id="PF08352">
    <property type="entry name" value="oligo_HPY"/>
    <property type="match status" value="1"/>
</dbReference>
<dbReference type="GO" id="GO:0016887">
    <property type="term" value="F:ATP hydrolysis activity"/>
    <property type="evidence" value="ECO:0007669"/>
    <property type="project" value="InterPro"/>
</dbReference>
<accession>A0A060LTD1</accession>
<keyword evidence="3" id="KW-0813">Transport</keyword>
<keyword evidence="5" id="KW-0547">Nucleotide-binding</keyword>
<feature type="domain" description="ABC transporter" evidence="8">
    <location>
        <begin position="8"/>
        <end position="258"/>
    </location>
</feature>
<name>A0A060LTD1_9BACI</name>
<dbReference type="PROSITE" id="PS00211">
    <property type="entry name" value="ABC_TRANSPORTER_1"/>
    <property type="match status" value="1"/>
</dbReference>
<dbReference type="PANTHER" id="PTHR43297">
    <property type="entry name" value="OLIGOPEPTIDE TRANSPORT ATP-BINDING PROTEIN APPD"/>
    <property type="match status" value="1"/>
</dbReference>
<dbReference type="GO" id="GO:0005524">
    <property type="term" value="F:ATP binding"/>
    <property type="evidence" value="ECO:0007669"/>
    <property type="project" value="UniProtKB-KW"/>
</dbReference>
<dbReference type="FunFam" id="3.40.50.300:FF:000016">
    <property type="entry name" value="Oligopeptide ABC transporter ATP-binding component"/>
    <property type="match status" value="1"/>
</dbReference>
<sequence>MKPRDPLLSVTNLSTSFRAGKRETTVVKDISFHVNPGEVVAIVGESGSGKSVTSLSIMGLLRKNATVSGSILYNGQELNALSSKERRLLRGSEMSMIFQEPMSSLNPMLRIQSQIGEVLTIHYPSISKAKIKEKTIDLLTQVDIPNPIETARRFPHQLSGGMRQRVMIAIALACDPKLLIADEPTTALDVTTQAQILSLIKRLNEQNGTGVVFVTHDLSVVATMADRVLVMYAGRIVEETTVHELFDRPKHPYTIGLMEAMPTLDTKNERLHAIQGNPPNIVNLPIGCSFHPRCPWATEACKEAVPDLEEKAATHYVRCIHVKKEGIE</sequence>
<dbReference type="InterPro" id="IPR027417">
    <property type="entry name" value="P-loop_NTPase"/>
</dbReference>
<dbReference type="InterPro" id="IPR003593">
    <property type="entry name" value="AAA+_ATPase"/>
</dbReference>
<dbReference type="CDD" id="cd03257">
    <property type="entry name" value="ABC_NikE_OppD_transporters"/>
    <property type="match status" value="1"/>
</dbReference>
<gene>
    <name evidence="9" type="ORF">BleG1_1918</name>
</gene>
<organism evidence="9 10">
    <name type="scientific">Shouchella lehensis G1</name>
    <dbReference type="NCBI Taxonomy" id="1246626"/>
    <lineage>
        <taxon>Bacteria</taxon>
        <taxon>Bacillati</taxon>
        <taxon>Bacillota</taxon>
        <taxon>Bacilli</taxon>
        <taxon>Bacillales</taxon>
        <taxon>Bacillaceae</taxon>
        <taxon>Shouchella</taxon>
    </lineage>
</organism>
<dbReference type="STRING" id="1246626.BleG1_1918"/>
<evidence type="ECO:0000313" key="9">
    <source>
        <dbReference type="EMBL" id="AIC94496.1"/>
    </source>
</evidence>
<dbReference type="Gene3D" id="3.40.50.300">
    <property type="entry name" value="P-loop containing nucleotide triphosphate hydrolases"/>
    <property type="match status" value="1"/>
</dbReference>
<evidence type="ECO:0000256" key="6">
    <source>
        <dbReference type="ARBA" id="ARBA00022840"/>
    </source>
</evidence>
<dbReference type="SMART" id="SM00382">
    <property type="entry name" value="AAA"/>
    <property type="match status" value="1"/>
</dbReference>
<dbReference type="KEGG" id="ble:BleG1_1918"/>
<dbReference type="SUPFAM" id="SSF52540">
    <property type="entry name" value="P-loop containing nucleoside triphosphate hydrolases"/>
    <property type="match status" value="1"/>
</dbReference>
<dbReference type="NCBIfam" id="TIGR01727">
    <property type="entry name" value="oligo_HPY"/>
    <property type="match status" value="1"/>
</dbReference>
<evidence type="ECO:0000256" key="5">
    <source>
        <dbReference type="ARBA" id="ARBA00022741"/>
    </source>
</evidence>
<evidence type="ECO:0000259" key="8">
    <source>
        <dbReference type="PROSITE" id="PS50893"/>
    </source>
</evidence>
<dbReference type="RefSeq" id="WP_038479959.1">
    <property type="nucleotide sequence ID" value="NZ_CP003923.1"/>
</dbReference>
<dbReference type="InterPro" id="IPR017871">
    <property type="entry name" value="ABC_transporter-like_CS"/>
</dbReference>
<dbReference type="InterPro" id="IPR003439">
    <property type="entry name" value="ABC_transporter-like_ATP-bd"/>
</dbReference>
<dbReference type="Pfam" id="PF00005">
    <property type="entry name" value="ABC_tran"/>
    <property type="match status" value="1"/>
</dbReference>
<evidence type="ECO:0000256" key="1">
    <source>
        <dbReference type="ARBA" id="ARBA00004202"/>
    </source>
</evidence>
<dbReference type="PATRIC" id="fig|1246626.3.peg.1916"/>
<dbReference type="Proteomes" id="UP000027142">
    <property type="component" value="Chromosome"/>
</dbReference>
<dbReference type="PANTHER" id="PTHR43297:SF2">
    <property type="entry name" value="DIPEPTIDE TRANSPORT ATP-BINDING PROTEIN DPPD"/>
    <property type="match status" value="1"/>
</dbReference>
<dbReference type="HOGENOM" id="CLU_000604_1_23_9"/>
<evidence type="ECO:0000256" key="3">
    <source>
        <dbReference type="ARBA" id="ARBA00022448"/>
    </source>
</evidence>
<comment type="subcellular location">
    <subcellularLocation>
        <location evidence="1">Cell membrane</location>
        <topology evidence="1">Peripheral membrane protein</topology>
    </subcellularLocation>
</comment>
<keyword evidence="7" id="KW-0472">Membrane</keyword>
<proteinExistence type="inferred from homology"/>
<evidence type="ECO:0000256" key="7">
    <source>
        <dbReference type="ARBA" id="ARBA00023136"/>
    </source>
</evidence>
<dbReference type="InterPro" id="IPR013563">
    <property type="entry name" value="Oligopep_ABC_C"/>
</dbReference>
<dbReference type="AlphaFoldDB" id="A0A060LTD1"/>
<keyword evidence="10" id="KW-1185">Reference proteome</keyword>
<protein>
    <submittedName>
        <fullName evidence="9">Oligopeptide ABC transporter ATP-binding protein</fullName>
    </submittedName>
</protein>
<reference evidence="9 10" key="1">
    <citation type="journal article" date="2014" name="Gene">
        <title>A comparative genomic analysis of the alkalitolerant soil bacterium Bacillus lehensis G1.</title>
        <authorList>
            <person name="Noor Y.M."/>
            <person name="Samsulrizal N.H."/>
            <person name="Jema'on N.A."/>
            <person name="Low K.O."/>
            <person name="Ramli A.N."/>
            <person name="Alias N.I."/>
            <person name="Damis S.I."/>
            <person name="Fuzi S.F."/>
            <person name="Isa M.N."/>
            <person name="Murad A.M."/>
            <person name="Raih M.F."/>
            <person name="Bakar F.D."/>
            <person name="Najimudin N."/>
            <person name="Mahadi N.M."/>
            <person name="Illias R.M."/>
        </authorList>
    </citation>
    <scope>NUCLEOTIDE SEQUENCE [LARGE SCALE GENOMIC DNA]</scope>
    <source>
        <strain evidence="9 10">G1</strain>
    </source>
</reference>
<evidence type="ECO:0000313" key="10">
    <source>
        <dbReference type="Proteomes" id="UP000027142"/>
    </source>
</evidence>
<keyword evidence="6 9" id="KW-0067">ATP-binding</keyword>
<dbReference type="GO" id="GO:0015833">
    <property type="term" value="P:peptide transport"/>
    <property type="evidence" value="ECO:0007669"/>
    <property type="project" value="InterPro"/>
</dbReference>
<keyword evidence="4" id="KW-1003">Cell membrane</keyword>
<dbReference type="eggNOG" id="COG0444">
    <property type="taxonomic scope" value="Bacteria"/>
</dbReference>
<evidence type="ECO:0000256" key="4">
    <source>
        <dbReference type="ARBA" id="ARBA00022475"/>
    </source>
</evidence>
<evidence type="ECO:0000256" key="2">
    <source>
        <dbReference type="ARBA" id="ARBA00005417"/>
    </source>
</evidence>
<dbReference type="GO" id="GO:0005886">
    <property type="term" value="C:plasma membrane"/>
    <property type="evidence" value="ECO:0007669"/>
    <property type="project" value="UniProtKB-SubCell"/>
</dbReference>
<dbReference type="InterPro" id="IPR050388">
    <property type="entry name" value="ABC_Ni/Peptide_Import"/>
</dbReference>
<comment type="similarity">
    <text evidence="2">Belongs to the ABC transporter superfamily.</text>
</comment>